<proteinExistence type="predicted"/>
<sequence length="195" mass="21814">MTPRHFKNGAEFGKWLAKNHAKADELWVGFHKKDSGKPSITWPESVDEALCYGWIDGIRKSLGEVSYVIRFTPRRAGSIWSTVNVNRVTVLVAEGRMQPAGAKAFAARKAGKSGIYSFEQRIPAALPKECVAALRKDKAAWKFHGTQPPSYIKAVAWWIVSAKKDETRVRRIALLVKCSAAGERIPQFTWKKSTT</sequence>
<evidence type="ECO:0000313" key="1">
    <source>
        <dbReference type="EMBL" id="QJR13587.1"/>
    </source>
</evidence>
<keyword evidence="2" id="KW-1185">Reference proteome</keyword>
<protein>
    <recommendedName>
        <fullName evidence="3">Bacteriocin-protection protein</fullName>
    </recommendedName>
</protein>
<organism evidence="1 2">
    <name type="scientific">Usitatibacter palustris</name>
    <dbReference type="NCBI Taxonomy" id="2732487"/>
    <lineage>
        <taxon>Bacteria</taxon>
        <taxon>Pseudomonadati</taxon>
        <taxon>Pseudomonadota</taxon>
        <taxon>Betaproteobacteria</taxon>
        <taxon>Nitrosomonadales</taxon>
        <taxon>Usitatibacteraceae</taxon>
        <taxon>Usitatibacter</taxon>
    </lineage>
</organism>
<dbReference type="Pfam" id="PF13376">
    <property type="entry name" value="OmdA"/>
    <property type="match status" value="1"/>
</dbReference>
<reference evidence="1 2" key="1">
    <citation type="submission" date="2020-04" db="EMBL/GenBank/DDBJ databases">
        <title>Usitatibacter rugosus gen. nov., sp. nov. and Usitatibacter palustris sp. nov., novel members of Usitatibacteraceae fam. nov. within the order Nitrosomonadales isolated from soil.</title>
        <authorList>
            <person name="Huber K.J."/>
            <person name="Neumann-Schaal M."/>
            <person name="Geppert A."/>
            <person name="Luckner M."/>
            <person name="Wanner G."/>
            <person name="Overmann J."/>
        </authorList>
    </citation>
    <scope>NUCLEOTIDE SEQUENCE [LARGE SCALE GENOMIC DNA]</scope>
    <source>
        <strain evidence="1 2">Swamp67</strain>
    </source>
</reference>
<name>A0A6M4H6K8_9PROT</name>
<dbReference type="KEGG" id="upl:DSM104440_00371"/>
<dbReference type="AlphaFoldDB" id="A0A6M4H6K8"/>
<accession>A0A6M4H6K8</accession>
<dbReference type="Proteomes" id="UP000503096">
    <property type="component" value="Chromosome"/>
</dbReference>
<dbReference type="RefSeq" id="WP_212758169.1">
    <property type="nucleotide sequence ID" value="NZ_CP053073.1"/>
</dbReference>
<dbReference type="InParanoid" id="A0A6M4H6K8"/>
<evidence type="ECO:0008006" key="3">
    <source>
        <dbReference type="Google" id="ProtNLM"/>
    </source>
</evidence>
<gene>
    <name evidence="1" type="ORF">DSM104440_00371</name>
</gene>
<dbReference type="EMBL" id="CP053073">
    <property type="protein sequence ID" value="QJR13587.1"/>
    <property type="molecule type" value="Genomic_DNA"/>
</dbReference>
<evidence type="ECO:0000313" key="2">
    <source>
        <dbReference type="Proteomes" id="UP000503096"/>
    </source>
</evidence>